<proteinExistence type="predicted"/>
<feature type="compositionally biased region" description="Basic and acidic residues" evidence="1">
    <location>
        <begin position="274"/>
        <end position="285"/>
    </location>
</feature>
<sequence>MLLHRALSEREESRLVLFLDNALLKIQRNFQKRREPDAPFAGLPAFLHAWDTPLELVTSVPLIGSSAALRDTYLLRLTSEITDGIIAYSTTTDTHSRDAQLTLVLYWLDLLDRAWAVRMNRETFDIKAARDAAHTAYPWDNDPKALRAAQKAASSSLRVPSSRVSTPHQDAIVSFQQTDRIRLREVLVSARERIFAWMRSQLGGKAPPVLEEHTEESDVVAGVVRQAAAVAEQYAANASSKRKHKDERDDSDQEPDTKRVDAKSPSPPRPAASHYDELFSKKLDPDASDDDGEQDDAPDTTETPVDSLAYWDLHYSTLFSRALRLLHKTTPVSAPDQ</sequence>
<reference evidence="2" key="1">
    <citation type="submission" date="2023-03" db="EMBL/GenBank/DDBJ databases">
        <title>Mating type loci evolution in Malassezia.</title>
        <authorList>
            <person name="Coelho M.A."/>
        </authorList>
    </citation>
    <scope>NUCLEOTIDE SEQUENCE</scope>
    <source>
        <strain evidence="2">CBS 11721</strain>
    </source>
</reference>
<feature type="compositionally biased region" description="Acidic residues" evidence="1">
    <location>
        <begin position="286"/>
        <end position="299"/>
    </location>
</feature>
<evidence type="ECO:0000313" key="3">
    <source>
        <dbReference type="Proteomes" id="UP001219933"/>
    </source>
</evidence>
<dbReference type="AlphaFoldDB" id="A0AAF0J6B4"/>
<dbReference type="Proteomes" id="UP001219933">
    <property type="component" value="Chromosome 2"/>
</dbReference>
<protein>
    <submittedName>
        <fullName evidence="2">Uncharacterized protein</fullName>
    </submittedName>
</protein>
<organism evidence="2 3">
    <name type="scientific">Malassezia cuniculi</name>
    <dbReference type="NCBI Taxonomy" id="948313"/>
    <lineage>
        <taxon>Eukaryota</taxon>
        <taxon>Fungi</taxon>
        <taxon>Dikarya</taxon>
        <taxon>Basidiomycota</taxon>
        <taxon>Ustilaginomycotina</taxon>
        <taxon>Malasseziomycetes</taxon>
        <taxon>Malasseziales</taxon>
        <taxon>Malasseziaceae</taxon>
        <taxon>Malassezia</taxon>
    </lineage>
</organism>
<gene>
    <name evidence="2" type="ORF">MCUN1_001188</name>
</gene>
<dbReference type="EMBL" id="CP119878">
    <property type="protein sequence ID" value="WFD34349.1"/>
    <property type="molecule type" value="Genomic_DNA"/>
</dbReference>
<keyword evidence="3" id="KW-1185">Reference proteome</keyword>
<evidence type="ECO:0000256" key="1">
    <source>
        <dbReference type="SAM" id="MobiDB-lite"/>
    </source>
</evidence>
<evidence type="ECO:0000313" key="2">
    <source>
        <dbReference type="EMBL" id="WFD34349.1"/>
    </source>
</evidence>
<name>A0AAF0J6B4_9BASI</name>
<accession>A0AAF0J6B4</accession>
<feature type="region of interest" description="Disordered" evidence="1">
    <location>
        <begin position="234"/>
        <end position="307"/>
    </location>
</feature>